<evidence type="ECO:0000313" key="1">
    <source>
        <dbReference type="EMBL" id="EMO87264.1"/>
    </source>
</evidence>
<sequence>MSLVGVIEKVFPSKELACMILTSEFFLNFPQFAVGAKKSFENGTCVEPIRYFRGVASKKRVAEV</sequence>
<accession>M6YC86</accession>
<reference evidence="1 2" key="1">
    <citation type="submission" date="2013-01" db="EMBL/GenBank/DDBJ databases">
        <authorList>
            <person name="Harkins D.M."/>
            <person name="Durkin A.S."/>
            <person name="Brinkac L.M."/>
            <person name="Haft D.H."/>
            <person name="Selengut J.D."/>
            <person name="Sanka R."/>
            <person name="DePew J."/>
            <person name="Purushe J."/>
            <person name="Whelen A.C."/>
            <person name="Vinetz J.M."/>
            <person name="Sutton G.G."/>
            <person name="Nierman W.C."/>
            <person name="Fouts D.E."/>
        </authorList>
    </citation>
    <scope>NUCLEOTIDE SEQUENCE [LARGE SCALE GENOMIC DNA]</scope>
    <source>
        <strain evidence="1 2">2001034031</strain>
    </source>
</reference>
<protein>
    <submittedName>
        <fullName evidence="1">Uncharacterized protein</fullName>
    </submittedName>
</protein>
<gene>
    <name evidence="1" type="ORF">LEP1GSC024_0281</name>
</gene>
<evidence type="ECO:0000313" key="2">
    <source>
        <dbReference type="Proteomes" id="UP000012138"/>
    </source>
</evidence>
<comment type="caution">
    <text evidence="1">The sequence shown here is derived from an EMBL/GenBank/DDBJ whole genome shotgun (WGS) entry which is preliminary data.</text>
</comment>
<dbReference type="Proteomes" id="UP000012138">
    <property type="component" value="Unassembled WGS sequence"/>
</dbReference>
<proteinExistence type="predicted"/>
<dbReference type="EMBL" id="AKXB02000156">
    <property type="protein sequence ID" value="EMO87264.1"/>
    <property type="molecule type" value="Genomic_DNA"/>
</dbReference>
<organism evidence="1 2">
    <name type="scientific">Leptospira noguchii str. 2001034031</name>
    <dbReference type="NCBI Taxonomy" id="1193053"/>
    <lineage>
        <taxon>Bacteria</taxon>
        <taxon>Pseudomonadati</taxon>
        <taxon>Spirochaetota</taxon>
        <taxon>Spirochaetia</taxon>
        <taxon>Leptospirales</taxon>
        <taxon>Leptospiraceae</taxon>
        <taxon>Leptospira</taxon>
    </lineage>
</organism>
<dbReference type="AlphaFoldDB" id="M6YC86"/>
<name>M6YC86_9LEPT</name>